<organism evidence="1 2">
    <name type="scientific">Pristionchus entomophagus</name>
    <dbReference type="NCBI Taxonomy" id="358040"/>
    <lineage>
        <taxon>Eukaryota</taxon>
        <taxon>Metazoa</taxon>
        <taxon>Ecdysozoa</taxon>
        <taxon>Nematoda</taxon>
        <taxon>Chromadorea</taxon>
        <taxon>Rhabditida</taxon>
        <taxon>Rhabditina</taxon>
        <taxon>Diplogasteromorpha</taxon>
        <taxon>Diplogasteroidea</taxon>
        <taxon>Neodiplogasteridae</taxon>
        <taxon>Pristionchus</taxon>
    </lineage>
</organism>
<dbReference type="AlphaFoldDB" id="A0AAV5SFE6"/>
<protein>
    <submittedName>
        <fullName evidence="1">Uncharacterized protein</fullName>
    </submittedName>
</protein>
<dbReference type="Proteomes" id="UP001432027">
    <property type="component" value="Unassembled WGS sequence"/>
</dbReference>
<accession>A0AAV5SFE6</accession>
<dbReference type="EMBL" id="BTSX01000001">
    <property type="protein sequence ID" value="GMS81332.1"/>
    <property type="molecule type" value="Genomic_DNA"/>
</dbReference>
<keyword evidence="2" id="KW-1185">Reference proteome</keyword>
<name>A0AAV5SFE6_9BILA</name>
<reference evidence="1" key="1">
    <citation type="submission" date="2023-10" db="EMBL/GenBank/DDBJ databases">
        <title>Genome assembly of Pristionchus species.</title>
        <authorList>
            <person name="Yoshida K."/>
            <person name="Sommer R.J."/>
        </authorList>
    </citation>
    <scope>NUCLEOTIDE SEQUENCE</scope>
    <source>
        <strain evidence="1">RS0144</strain>
    </source>
</reference>
<gene>
    <name evidence="1" type="ORF">PENTCL1PPCAC_3507</name>
</gene>
<evidence type="ECO:0000313" key="2">
    <source>
        <dbReference type="Proteomes" id="UP001432027"/>
    </source>
</evidence>
<proteinExistence type="predicted"/>
<evidence type="ECO:0000313" key="1">
    <source>
        <dbReference type="EMBL" id="GMS81332.1"/>
    </source>
</evidence>
<sequence>MREFHTRCGEDPDKILSLSSLKRGWSTYLTDLDVPADQFVCPECGLFPDTLVFDATTIGTRGDLGSYSAKRDTTRLLSSHSPGWLGNKEMRSQMREFAINGTPVTSWVPPEFSDLLYDSLLQDGSCDMRFRPFFKWIFADSPISDVLKVIYLYNVYK</sequence>
<comment type="caution">
    <text evidence="1">The sequence shown here is derived from an EMBL/GenBank/DDBJ whole genome shotgun (WGS) entry which is preliminary data.</text>
</comment>